<proteinExistence type="predicted"/>
<feature type="region of interest" description="Disordered" evidence="1">
    <location>
        <begin position="1067"/>
        <end position="1091"/>
    </location>
</feature>
<accession>A0A1X7RYS5</accession>
<evidence type="ECO:0008006" key="5">
    <source>
        <dbReference type="Google" id="ProtNLM"/>
    </source>
</evidence>
<gene>
    <name evidence="3" type="ORF">ZT3D7_G7739</name>
</gene>
<keyword evidence="2" id="KW-0732">Signal</keyword>
<dbReference type="EMBL" id="LT853698">
    <property type="protein sequence ID" value="SMQ52586.1"/>
    <property type="molecule type" value="Genomic_DNA"/>
</dbReference>
<protein>
    <recommendedName>
        <fullName evidence="5">Abnormal spindle-like microcephaly-associated protein ASH domain-containing protein</fullName>
    </recommendedName>
</protein>
<feature type="chain" id="PRO_5012327015" description="Abnormal spindle-like microcephaly-associated protein ASH domain-containing protein" evidence="2">
    <location>
        <begin position="25"/>
        <end position="1137"/>
    </location>
</feature>
<sequence>MRHSFLSPLAGCLVSFSLHHASYGLNPTDTITWGGDASRAGYESNHNLDPRVIVSADWGNIWTAKLPGAFAGLALEQVLSQPLVYTTDDGIQYVFVATTQNNLYKINAKTGEVVTSRNIGVPFMAADLGSCFDITPCIGVTGTGVIDPSSGLWYLTSKTYSDQFQNTTFGPKSSPGRANGRYYFHAINTSDLSEAPNFPVSVGGTVFRNNPRRQLIAGDQHQRPALLQVGNFIYTGWASHCIQYNYTGAIIGFHKTSGAIVEAYAMEGGEEPNTVAGGGVWMSGGGLAYDGAGSMFFSTGNGYAAQLPANGSPVGGRNPPTALEEAVVNMRINNDGTIQPVDFFMPWEKTQLDGADKDLGTTPFQLLPSSFTCPNSRRIGMVTGKSGKTYWLNVDNLGGYQMGANRLDAAIQVFQHENSVYSAAGIQPLGGYIYINVNNQKTRVLQFSCNANGDATFVEVTTTAEKSAQYLGVGHGTTTSLNGQPGTGLYWMTDVDGLDLRIYDATPPSDGSPLKLLRGFNIQGPGKFNHPVFGDGRAYVAARGSLWAFGAPVNLPLNCTSPIAFPRTAVNSTSTPIPVTCVANVATSVTSFNILGNPNFVASGLPTLPLALAAGDSFQFQAQFAPMQVGPLSSDVVINTTNAVAGSSSRTPVTLTGTASSTSALLNIQPITLTFNTTIGAGAVSKSVFWNNDGDAALTVSGVSFSVVSEQGPWFTPNTTSDGGSQVAQFTFSDLPSSIGPGSQQSVGVVYNPPAAGNHAVFVKIVTSGGTKILDVFGTVGSQPVALYEFQRADGSGWDPYVPGQNFSFGDVAAGTVRTLALRITNNGSSTASPLGLTVSKPPFDAPGYLRASNGLDLAEGTQIAAAQSANATLYCAPPEVQPDMASSQASAAWRINTNNDQGAVVLGFLSHHRDLIRACRFCHFFHHCLELSNDWDLFRGCLYERAIDDDLGASFRDHINFIHYFVGQLNQHDIYFTAFAVVCSVHDPVHNSIDDCVDWTSYLAVYYAVHDTFFDAISNFVHGSVGDFINDCFRGEIYYSFDNLIHLVNLENDLCERNKDKYHNQSNNGNKFEIDNDKLKNDDDHAQPNSPTERWHLLLFRMYRREAQRTCLDRGLHQRNSDDSQYVRIRSKASRL</sequence>
<feature type="signal peptide" evidence="2">
    <location>
        <begin position="1"/>
        <end position="24"/>
    </location>
</feature>
<organism evidence="3 4">
    <name type="scientific">Zymoseptoria tritici (strain ST99CH_3D7)</name>
    <dbReference type="NCBI Taxonomy" id="1276538"/>
    <lineage>
        <taxon>Eukaryota</taxon>
        <taxon>Fungi</taxon>
        <taxon>Dikarya</taxon>
        <taxon>Ascomycota</taxon>
        <taxon>Pezizomycotina</taxon>
        <taxon>Dothideomycetes</taxon>
        <taxon>Dothideomycetidae</taxon>
        <taxon>Mycosphaerellales</taxon>
        <taxon>Mycosphaerellaceae</taxon>
        <taxon>Zymoseptoria</taxon>
    </lineage>
</organism>
<evidence type="ECO:0000313" key="4">
    <source>
        <dbReference type="Proteomes" id="UP000215127"/>
    </source>
</evidence>
<dbReference type="STRING" id="1276538.A0A1X7RYS5"/>
<dbReference type="SUPFAM" id="SSF50998">
    <property type="entry name" value="Quinoprotein alcohol dehydrogenase-like"/>
    <property type="match status" value="1"/>
</dbReference>
<dbReference type="Proteomes" id="UP000215127">
    <property type="component" value="Chromosome 7"/>
</dbReference>
<dbReference type="AlphaFoldDB" id="A0A1X7RYS5"/>
<dbReference type="InterPro" id="IPR011047">
    <property type="entry name" value="Quinoprotein_ADH-like_sf"/>
</dbReference>
<evidence type="ECO:0000256" key="2">
    <source>
        <dbReference type="SAM" id="SignalP"/>
    </source>
</evidence>
<reference evidence="3 4" key="1">
    <citation type="submission" date="2016-06" db="EMBL/GenBank/DDBJ databases">
        <authorList>
            <person name="Kjaerup R.B."/>
            <person name="Dalgaard T.S."/>
            <person name="Juul-Madsen H.R."/>
        </authorList>
    </citation>
    <scope>NUCLEOTIDE SEQUENCE [LARGE SCALE GENOMIC DNA]</scope>
</reference>
<name>A0A1X7RYS5_ZYMT9</name>
<feature type="compositionally biased region" description="Basic and acidic residues" evidence="1">
    <location>
        <begin position="1073"/>
        <end position="1087"/>
    </location>
</feature>
<evidence type="ECO:0000313" key="3">
    <source>
        <dbReference type="EMBL" id="SMQ52586.1"/>
    </source>
</evidence>
<evidence type="ECO:0000256" key="1">
    <source>
        <dbReference type="SAM" id="MobiDB-lite"/>
    </source>
</evidence>
<keyword evidence="4" id="KW-1185">Reference proteome</keyword>